<protein>
    <submittedName>
        <fullName evidence="7">Uncharacterized protein</fullName>
    </submittedName>
</protein>
<dbReference type="InterPro" id="IPR003959">
    <property type="entry name" value="ATPase_AAA_core"/>
</dbReference>
<evidence type="ECO:0000259" key="6">
    <source>
        <dbReference type="SMART" id="SM01086"/>
    </source>
</evidence>
<dbReference type="Pfam" id="PF00004">
    <property type="entry name" value="AAA"/>
    <property type="match status" value="1"/>
</dbReference>
<dbReference type="SMART" id="SM00382">
    <property type="entry name" value="AAA"/>
    <property type="match status" value="1"/>
</dbReference>
<dbReference type="NCBIfam" id="TIGR00390">
    <property type="entry name" value="hslU"/>
    <property type="match status" value="1"/>
</dbReference>
<reference evidence="7" key="1">
    <citation type="submission" date="2021-09" db="EMBL/GenBank/DDBJ databases">
        <authorList>
            <consortium name="AG Swart"/>
            <person name="Singh M."/>
            <person name="Singh A."/>
            <person name="Seah K."/>
            <person name="Emmerich C."/>
        </authorList>
    </citation>
    <scope>NUCLEOTIDE SEQUENCE</scope>
    <source>
        <strain evidence="7">ATCC30299</strain>
    </source>
</reference>
<dbReference type="GO" id="GO:0005524">
    <property type="term" value="F:ATP binding"/>
    <property type="evidence" value="ECO:0007669"/>
    <property type="project" value="UniProtKB-KW"/>
</dbReference>
<dbReference type="GO" id="GO:0051603">
    <property type="term" value="P:proteolysis involved in protein catabolic process"/>
    <property type="evidence" value="ECO:0007669"/>
    <property type="project" value="TreeGrafter"/>
</dbReference>
<dbReference type="SMART" id="SM01086">
    <property type="entry name" value="ClpB_D2-small"/>
    <property type="match status" value="1"/>
</dbReference>
<keyword evidence="2" id="KW-0547">Nucleotide-binding</keyword>
<evidence type="ECO:0000259" key="5">
    <source>
        <dbReference type="SMART" id="SM00382"/>
    </source>
</evidence>
<keyword evidence="4" id="KW-0143">Chaperone</keyword>
<evidence type="ECO:0000313" key="8">
    <source>
        <dbReference type="Proteomes" id="UP001162131"/>
    </source>
</evidence>
<dbReference type="Pfam" id="PF07724">
    <property type="entry name" value="AAA_2"/>
    <property type="match status" value="1"/>
</dbReference>
<name>A0AAU9K1Z6_9CILI</name>
<organism evidence="7 8">
    <name type="scientific">Blepharisma stoltei</name>
    <dbReference type="NCBI Taxonomy" id="1481888"/>
    <lineage>
        <taxon>Eukaryota</taxon>
        <taxon>Sar</taxon>
        <taxon>Alveolata</taxon>
        <taxon>Ciliophora</taxon>
        <taxon>Postciliodesmatophora</taxon>
        <taxon>Heterotrichea</taxon>
        <taxon>Heterotrichida</taxon>
        <taxon>Blepharismidae</taxon>
        <taxon>Blepharisma</taxon>
    </lineage>
</organism>
<dbReference type="GO" id="GO:0016887">
    <property type="term" value="F:ATP hydrolysis activity"/>
    <property type="evidence" value="ECO:0007669"/>
    <property type="project" value="InterPro"/>
</dbReference>
<dbReference type="Gene3D" id="1.10.8.60">
    <property type="match status" value="1"/>
</dbReference>
<evidence type="ECO:0000256" key="3">
    <source>
        <dbReference type="ARBA" id="ARBA00022840"/>
    </source>
</evidence>
<dbReference type="EMBL" id="CAJZBQ010000056">
    <property type="protein sequence ID" value="CAG9333077.1"/>
    <property type="molecule type" value="Genomic_DNA"/>
</dbReference>
<comment type="similarity">
    <text evidence="1">Belongs to the ClpX chaperone family. HslU subfamily.</text>
</comment>
<sequence>MLRFMRRAISSSSFSLSPKQLCSELDKFIVGQQEAKQAVAIALRTRWRRKQLPENLQAEVTPKNILMIGPTGCGKTEIARRLAKLCGSPFIKVEATKFTEVGYHGRDVDQIIKDLVSAGIHQTKENLRSKLKSFSSEIDAIVEEYLLSHLLGPDFPENERKEVKREQLRSGKMDQRMIYVEIPDLEKIVERNTQADALSIEDYLDTLKRYKPGRTLQAYKEKIQIGEAKKTLATQITEGYMKEQNIIKEALEAVQEHGIVFIDEIDKIATSADAIKTGTNPSAEGVQRDLLPIIEGTMITTKHGDVQTDHILFIASGAFSETRPSDLLAELQGRLPVRVNLKALQKDDLKRILTEPENNLIKQNTELLKTEKIDLKFTPEAVDRIAEVADEINKTIENTGARRLTTVMEKILEDISFNALDYENQEVVVTAELVNSKVKEMTKQTDLRKYLL</sequence>
<dbReference type="GO" id="GO:0009376">
    <property type="term" value="C:HslUV protease complex"/>
    <property type="evidence" value="ECO:0007669"/>
    <property type="project" value="InterPro"/>
</dbReference>
<dbReference type="InterPro" id="IPR050052">
    <property type="entry name" value="ATP-dep_Clp_protease_ClpX"/>
</dbReference>
<gene>
    <name evidence="7" type="ORF">BSTOLATCC_MIC57897</name>
</gene>
<dbReference type="InterPro" id="IPR004491">
    <property type="entry name" value="HslU"/>
</dbReference>
<dbReference type="InterPro" id="IPR027417">
    <property type="entry name" value="P-loop_NTPase"/>
</dbReference>
<dbReference type="Gene3D" id="3.40.50.300">
    <property type="entry name" value="P-loop containing nucleotide triphosphate hydrolases"/>
    <property type="match status" value="2"/>
</dbReference>
<evidence type="ECO:0000256" key="4">
    <source>
        <dbReference type="ARBA" id="ARBA00023186"/>
    </source>
</evidence>
<keyword evidence="8" id="KW-1185">Reference proteome</keyword>
<comment type="caution">
    <text evidence="7">The sequence shown here is derived from an EMBL/GenBank/DDBJ whole genome shotgun (WGS) entry which is preliminary data.</text>
</comment>
<feature type="domain" description="AAA+ ATPase" evidence="5">
    <location>
        <begin position="61"/>
        <end position="341"/>
    </location>
</feature>
<dbReference type="SUPFAM" id="SSF52540">
    <property type="entry name" value="P-loop containing nucleoside triphosphate hydrolases"/>
    <property type="match status" value="1"/>
</dbReference>
<dbReference type="AlphaFoldDB" id="A0AAU9K1Z6"/>
<evidence type="ECO:0000256" key="2">
    <source>
        <dbReference type="ARBA" id="ARBA00022741"/>
    </source>
</evidence>
<dbReference type="NCBIfam" id="NF003544">
    <property type="entry name" value="PRK05201.1"/>
    <property type="match status" value="1"/>
</dbReference>
<evidence type="ECO:0000313" key="7">
    <source>
        <dbReference type="EMBL" id="CAG9333077.1"/>
    </source>
</evidence>
<dbReference type="PANTHER" id="PTHR48102:SF3">
    <property type="entry name" value="ATP-DEPENDENT PROTEASE ATPASE SUBUNIT HSLU"/>
    <property type="match status" value="1"/>
</dbReference>
<evidence type="ECO:0000256" key="1">
    <source>
        <dbReference type="ARBA" id="ARBA00009771"/>
    </source>
</evidence>
<dbReference type="GO" id="GO:0008233">
    <property type="term" value="F:peptidase activity"/>
    <property type="evidence" value="ECO:0007669"/>
    <property type="project" value="InterPro"/>
</dbReference>
<dbReference type="PANTHER" id="PTHR48102">
    <property type="entry name" value="ATP-DEPENDENT CLP PROTEASE ATP-BINDING SUBUNIT CLPX-LIKE, MITOCHONDRIAL-RELATED"/>
    <property type="match status" value="1"/>
</dbReference>
<keyword evidence="3" id="KW-0067">ATP-binding</keyword>
<dbReference type="InterPro" id="IPR003593">
    <property type="entry name" value="AAA+_ATPase"/>
</dbReference>
<dbReference type="InterPro" id="IPR019489">
    <property type="entry name" value="Clp_ATPase_C"/>
</dbReference>
<feature type="domain" description="Clp ATPase C-terminal" evidence="6">
    <location>
        <begin position="344"/>
        <end position="440"/>
    </location>
</feature>
<proteinExistence type="inferred from homology"/>
<accession>A0AAU9K1Z6</accession>
<dbReference type="Proteomes" id="UP001162131">
    <property type="component" value="Unassembled WGS sequence"/>
</dbReference>